<dbReference type="Gene3D" id="1.25.40.10">
    <property type="entry name" value="Tetratricopeptide repeat domain"/>
    <property type="match status" value="1"/>
</dbReference>
<reference evidence="1 2" key="1">
    <citation type="submission" date="2019-12" db="EMBL/GenBank/DDBJ databases">
        <title>Novel species isolated from a subtropical stream in China.</title>
        <authorList>
            <person name="Lu H."/>
        </authorList>
    </citation>
    <scope>NUCLEOTIDE SEQUENCE [LARGE SCALE GENOMIC DNA]</scope>
    <source>
        <strain evidence="1 2">FT107W</strain>
    </source>
</reference>
<organism evidence="1 2">
    <name type="scientific">Duganella vulcania</name>
    <dbReference type="NCBI Taxonomy" id="2692166"/>
    <lineage>
        <taxon>Bacteria</taxon>
        <taxon>Pseudomonadati</taxon>
        <taxon>Pseudomonadota</taxon>
        <taxon>Betaproteobacteria</taxon>
        <taxon>Burkholderiales</taxon>
        <taxon>Oxalobacteraceae</taxon>
        <taxon>Telluria group</taxon>
        <taxon>Duganella</taxon>
    </lineage>
</organism>
<dbReference type="InterPro" id="IPR011990">
    <property type="entry name" value="TPR-like_helical_dom_sf"/>
</dbReference>
<accession>A0A845HKL7</accession>
<dbReference type="Proteomes" id="UP000484875">
    <property type="component" value="Unassembled WGS sequence"/>
</dbReference>
<evidence type="ECO:0000313" key="2">
    <source>
        <dbReference type="Proteomes" id="UP000484875"/>
    </source>
</evidence>
<dbReference type="EMBL" id="WWCV01000014">
    <property type="protein sequence ID" value="MYN17136.1"/>
    <property type="molecule type" value="Genomic_DNA"/>
</dbReference>
<dbReference type="RefSeq" id="WP_161089781.1">
    <property type="nucleotide sequence ID" value="NZ_WWCV01000014.1"/>
</dbReference>
<name>A0A845HKL7_9BURK</name>
<protein>
    <submittedName>
        <fullName evidence="1">Tetratricopeptide repeat protein</fullName>
    </submittedName>
</protein>
<evidence type="ECO:0000313" key="1">
    <source>
        <dbReference type="EMBL" id="MYN17136.1"/>
    </source>
</evidence>
<gene>
    <name evidence="1" type="ORF">GTP81_10270</name>
</gene>
<comment type="caution">
    <text evidence="1">The sequence shown here is derived from an EMBL/GenBank/DDBJ whole genome shotgun (WGS) entry which is preliminary data.</text>
</comment>
<keyword evidence="2" id="KW-1185">Reference proteome</keyword>
<sequence>MFKRLLSVLSGKKAEASDAPPVTEARPGGKEMITVYDVYGHELNITRNEWHDRIFLPSLKQNWNDPDELYRLIFSGLDDGFPADLQRAAQRLLEIETMPERGHTMLGIVLLRNGQFDAAEATLRAGIEKVGESGTLLTNLAKVQAERGDEALADETLWRAVQADPNQENGLMWWASIQRERDGEPAYLKALQTAAALPGSWCPQLWLARHHLEKEEFAAARALYEQVLQGGRYDRAALTMMSSDMGSSGQIPLILELIAPAFDEHHHDPMAGLNLLRACQELGKVEQGTALLHRMYALGFPPIKQHLDQFAEVFDRMRAQAAHSTPLDAANLKMVHMSLSAPIWQYGFHDADWLFAAKPDSAPGICFFALTKITDGTGPAQSQGEDDWGRESRAIPLYLAEAAHYWSDYAASCNIVIVEGNGPVLSDTENDAQALFDIVPAGTQYIVTGEVGCTGEGKSARWTIVLHLWDCGTRTEQESVRGSATEDELSALVLSLEERLLAHIGHQRAQPLDAFYQRPTFDVMGAYLTELGQSFMLHLLASGRMPKSMMWGERSMLDWPLAIALHWSTADVPKLMYLSTLGKARGYQSDVLPEYKERSLALLRDAGPANSVASRVAPFVWALFGMTDELGKFIQAQPADADPAYVAWLKRIAEWRWAPASGDK</sequence>
<proteinExistence type="predicted"/>
<dbReference type="AlphaFoldDB" id="A0A845HKL7"/>
<dbReference type="SUPFAM" id="SSF48452">
    <property type="entry name" value="TPR-like"/>
    <property type="match status" value="1"/>
</dbReference>